<comment type="caution">
    <text evidence="1">The sequence shown here is derived from an EMBL/GenBank/DDBJ whole genome shotgun (WGS) entry which is preliminary data.</text>
</comment>
<accession>A0A7W0CIK4</accession>
<dbReference type="Proteomes" id="UP000530928">
    <property type="component" value="Unassembled WGS sequence"/>
</dbReference>
<gene>
    <name evidence="1" type="ORF">HNR30_002958</name>
</gene>
<dbReference type="EMBL" id="JACDUR010000003">
    <property type="protein sequence ID" value="MBA2891617.1"/>
    <property type="molecule type" value="Genomic_DNA"/>
</dbReference>
<name>A0A7W0CIK4_9ACTN</name>
<proteinExistence type="predicted"/>
<protein>
    <submittedName>
        <fullName evidence="1">Uncharacterized protein</fullName>
    </submittedName>
</protein>
<organism evidence="1 2">
    <name type="scientific">Nonomuraea soli</name>
    <dbReference type="NCBI Taxonomy" id="1032476"/>
    <lineage>
        <taxon>Bacteria</taxon>
        <taxon>Bacillati</taxon>
        <taxon>Actinomycetota</taxon>
        <taxon>Actinomycetes</taxon>
        <taxon>Streptosporangiales</taxon>
        <taxon>Streptosporangiaceae</taxon>
        <taxon>Nonomuraea</taxon>
    </lineage>
</organism>
<keyword evidence="2" id="KW-1185">Reference proteome</keyword>
<evidence type="ECO:0000313" key="2">
    <source>
        <dbReference type="Proteomes" id="UP000530928"/>
    </source>
</evidence>
<reference evidence="1 2" key="1">
    <citation type="submission" date="2020-07" db="EMBL/GenBank/DDBJ databases">
        <title>Genomic Encyclopedia of Type Strains, Phase IV (KMG-IV): sequencing the most valuable type-strain genomes for metagenomic binning, comparative biology and taxonomic classification.</title>
        <authorList>
            <person name="Goeker M."/>
        </authorList>
    </citation>
    <scope>NUCLEOTIDE SEQUENCE [LARGE SCALE GENOMIC DNA]</scope>
    <source>
        <strain evidence="1 2">DSM 45533</strain>
    </source>
</reference>
<evidence type="ECO:0000313" key="1">
    <source>
        <dbReference type="EMBL" id="MBA2891617.1"/>
    </source>
</evidence>
<sequence>MIDTLTGEIGCREKGNSLTKNNHWCGPIPGYPHDGCSYPWCHSFLPRALHKFGNTQSRA</sequence>
<dbReference type="AlphaFoldDB" id="A0A7W0CIK4"/>